<dbReference type="EMBL" id="JACHOA010000001">
    <property type="protein sequence ID" value="MBB4611991.1"/>
    <property type="molecule type" value="Genomic_DNA"/>
</dbReference>
<reference evidence="2 3" key="1">
    <citation type="submission" date="2020-08" db="EMBL/GenBank/DDBJ databases">
        <title>Genomic Encyclopedia of Type Strains, Phase IV (KMG-IV): sequencing the most valuable type-strain genomes for metagenomic binning, comparative biology and taxonomic classification.</title>
        <authorList>
            <person name="Goeker M."/>
        </authorList>
    </citation>
    <scope>NUCLEOTIDE SEQUENCE [LARGE SCALE GENOMIC DNA]</scope>
    <source>
        <strain evidence="2 3">DSM 17507</strain>
    </source>
</reference>
<dbReference type="OrthoDB" id="5520804at2"/>
<keyword evidence="1" id="KW-0812">Transmembrane</keyword>
<comment type="caution">
    <text evidence="2">The sequence shown here is derived from an EMBL/GenBank/DDBJ whole genome shotgun (WGS) entry which is preliminary data.</text>
</comment>
<feature type="transmembrane region" description="Helical" evidence="1">
    <location>
        <begin position="221"/>
        <end position="241"/>
    </location>
</feature>
<feature type="transmembrane region" description="Helical" evidence="1">
    <location>
        <begin position="380"/>
        <end position="399"/>
    </location>
</feature>
<dbReference type="PANTHER" id="PTHR36840:SF1">
    <property type="entry name" value="BLL5714 PROTEIN"/>
    <property type="match status" value="1"/>
</dbReference>
<feature type="transmembrane region" description="Helical" evidence="1">
    <location>
        <begin position="152"/>
        <end position="172"/>
    </location>
</feature>
<dbReference type="RefSeq" id="WP_144902430.1">
    <property type="nucleotide sequence ID" value="NZ_JACHOA010000001.1"/>
</dbReference>
<evidence type="ECO:0000313" key="3">
    <source>
        <dbReference type="Proteomes" id="UP000538566"/>
    </source>
</evidence>
<evidence type="ECO:0000313" key="2">
    <source>
        <dbReference type="EMBL" id="MBB4611991.1"/>
    </source>
</evidence>
<gene>
    <name evidence="2" type="ORF">GGR37_000237</name>
</gene>
<feature type="transmembrane region" description="Helical" evidence="1">
    <location>
        <begin position="247"/>
        <end position="268"/>
    </location>
</feature>
<dbReference type="Proteomes" id="UP000538566">
    <property type="component" value="Unassembled WGS sequence"/>
</dbReference>
<proteinExistence type="predicted"/>
<keyword evidence="1" id="KW-0472">Membrane</keyword>
<dbReference type="InterPro" id="IPR010640">
    <property type="entry name" value="Low_temperature_requirement_A"/>
</dbReference>
<accession>A0A7W7A818</accession>
<evidence type="ECO:0000256" key="1">
    <source>
        <dbReference type="SAM" id="Phobius"/>
    </source>
</evidence>
<feature type="transmembrane region" description="Helical" evidence="1">
    <location>
        <begin position="356"/>
        <end position="374"/>
    </location>
</feature>
<dbReference type="AlphaFoldDB" id="A0A7W7A818"/>
<keyword evidence="1" id="KW-1133">Transmembrane helix</keyword>
<protein>
    <submittedName>
        <fullName evidence="2">Low temperature requirement protein LtrA</fullName>
    </submittedName>
</protein>
<dbReference type="Pfam" id="PF06772">
    <property type="entry name" value="LtrA"/>
    <property type="match status" value="1"/>
</dbReference>
<organism evidence="2 3">
    <name type="scientific">Novosphingobium taihuense</name>
    <dbReference type="NCBI Taxonomy" id="260085"/>
    <lineage>
        <taxon>Bacteria</taxon>
        <taxon>Pseudomonadati</taxon>
        <taxon>Pseudomonadota</taxon>
        <taxon>Alphaproteobacteria</taxon>
        <taxon>Sphingomonadales</taxon>
        <taxon>Sphingomonadaceae</taxon>
        <taxon>Novosphingobium</taxon>
    </lineage>
</organism>
<feature type="transmembrane region" description="Helical" evidence="1">
    <location>
        <begin position="87"/>
        <end position="107"/>
    </location>
</feature>
<feature type="transmembrane region" description="Helical" evidence="1">
    <location>
        <begin position="295"/>
        <end position="316"/>
    </location>
</feature>
<feature type="transmembrane region" description="Helical" evidence="1">
    <location>
        <begin position="57"/>
        <end position="75"/>
    </location>
</feature>
<dbReference type="PANTHER" id="PTHR36840">
    <property type="entry name" value="BLL5714 PROTEIN"/>
    <property type="match status" value="1"/>
</dbReference>
<feature type="transmembrane region" description="Helical" evidence="1">
    <location>
        <begin position="322"/>
        <end position="344"/>
    </location>
</feature>
<sequence>MADRKPEISAAPATSLLRNHGGGHAPVSYLELFFDLVYAFAITQASHFLLMHPGWAGLLEGTLLFLAVWWAWVYTSWVANWANPDRVPVRLLLLMVMFASMVMAVAMPKAFETGAEDMGLVFALSYSGLQVLRTLFMVWAMGRDERAAGINMLRILAWFVASAGFWLAGALAEMSERRITLWAIALAIEYLGPSQGYRVPFLGRSDPSEWRISGGHMAERCALFVIIALGEGIIVTGSSFAQLSHEPLRAIAFLLAFIGSVLMWWIYFDRGAARGAEHIEHHAEPGRIARNAFTYLHMPIVAGIVITAVADAILLANPAGPTSLRLVLFQSIGLLVYVLGVGFFKSYSSDRGNFPVSHMAGLGVIAVTSLVACVRPPSALAFVALTVAALALIAMWEWVSFHGGWRERFRTAFDGG</sequence>
<name>A0A7W7A818_9SPHN</name>
<feature type="transmembrane region" description="Helical" evidence="1">
    <location>
        <begin position="119"/>
        <end position="140"/>
    </location>
</feature>
<keyword evidence="3" id="KW-1185">Reference proteome</keyword>